<name>A0A8H7NEC9_BIOOC</name>
<dbReference type="PANTHER" id="PTHR42085:SF2">
    <property type="entry name" value="F-BOX DOMAIN-CONTAINING PROTEIN"/>
    <property type="match status" value="1"/>
</dbReference>
<feature type="compositionally biased region" description="Basic and acidic residues" evidence="1">
    <location>
        <begin position="376"/>
        <end position="435"/>
    </location>
</feature>
<reference evidence="2" key="1">
    <citation type="submission" date="2020-10" db="EMBL/GenBank/DDBJ databases">
        <title>High-Quality Genome Resource of Clonostachys rosea strain S41 by Oxford Nanopore Long-Read Sequencing.</title>
        <authorList>
            <person name="Wang H."/>
        </authorList>
    </citation>
    <scope>NUCLEOTIDE SEQUENCE</scope>
    <source>
        <strain evidence="2">S41</strain>
    </source>
</reference>
<evidence type="ECO:0000256" key="1">
    <source>
        <dbReference type="SAM" id="MobiDB-lite"/>
    </source>
</evidence>
<dbReference type="AlphaFoldDB" id="A0A8H7NEC9"/>
<organism evidence="2 3">
    <name type="scientific">Bionectria ochroleuca</name>
    <name type="common">Gliocladium roseum</name>
    <dbReference type="NCBI Taxonomy" id="29856"/>
    <lineage>
        <taxon>Eukaryota</taxon>
        <taxon>Fungi</taxon>
        <taxon>Dikarya</taxon>
        <taxon>Ascomycota</taxon>
        <taxon>Pezizomycotina</taxon>
        <taxon>Sordariomycetes</taxon>
        <taxon>Hypocreomycetidae</taxon>
        <taxon>Hypocreales</taxon>
        <taxon>Bionectriaceae</taxon>
        <taxon>Clonostachys</taxon>
    </lineage>
</organism>
<protein>
    <submittedName>
        <fullName evidence="2">Uncharacterized protein</fullName>
    </submittedName>
</protein>
<comment type="caution">
    <text evidence="2">The sequence shown here is derived from an EMBL/GenBank/DDBJ whole genome shotgun (WGS) entry which is preliminary data.</text>
</comment>
<gene>
    <name evidence="2" type="ORF">IM811_012866</name>
</gene>
<evidence type="ECO:0000313" key="3">
    <source>
        <dbReference type="Proteomes" id="UP000616885"/>
    </source>
</evidence>
<dbReference type="InterPro" id="IPR038883">
    <property type="entry name" value="AN11006-like"/>
</dbReference>
<dbReference type="EMBL" id="JADCTT010000004">
    <property type="protein sequence ID" value="KAF9754108.1"/>
    <property type="molecule type" value="Genomic_DNA"/>
</dbReference>
<proteinExistence type="predicted"/>
<sequence length="464" mass="53724">MMTTSLAQHATPMAATISISFHDLARASTPPSNNPGLDLLPPEVRLLIYEFALVEIPRWDKKHKLECKYRPGSTQGFEPPPFVQSKVTVSEFPWAVKTETPCSCAKRQGLSLLRVSKSHYNICSRIFLSKNTFCFLDAVEFLAIVGHSLRPELRDQIRDISIMNPDHTGDAEHIRAPRARFRYRKPFWETLLKCRGLEKLEIPAAYIESTRELEVADYLNLFHEKVPNLSRLHLSFLLARSSNLYSNSYPSPWMDALAPQVIYARFSGQIRLYDQENGLWLSDGVDDLWRDLSNFGINVDKAIKLKFFGLTTRTLPQYWLNFKLVEGLNSTNDTRRITLPSGQRVMVKFYGVPYSSRVSRASSRYKLSQEQKKREELVEASQKDLKKQFKEARRSSRESEMEGETTTRHKAQLDREMRRLALETEERSRKESLKERQKKQRLAKTTRDIRAWGRKRVPNASSGY</sequence>
<accession>A0A8H7NEC9</accession>
<evidence type="ECO:0000313" key="2">
    <source>
        <dbReference type="EMBL" id="KAF9754108.1"/>
    </source>
</evidence>
<feature type="region of interest" description="Disordered" evidence="1">
    <location>
        <begin position="376"/>
        <end position="464"/>
    </location>
</feature>
<dbReference type="PANTHER" id="PTHR42085">
    <property type="entry name" value="F-BOX DOMAIN-CONTAINING PROTEIN"/>
    <property type="match status" value="1"/>
</dbReference>
<dbReference type="Proteomes" id="UP000616885">
    <property type="component" value="Unassembled WGS sequence"/>
</dbReference>